<keyword evidence="3" id="KW-1185">Reference proteome</keyword>
<feature type="domain" description="Glycosyltransferase 2-like" evidence="1">
    <location>
        <begin position="27"/>
        <end position="125"/>
    </location>
</feature>
<gene>
    <name evidence="2" type="ORF">AAIK43_26025</name>
</gene>
<dbReference type="Gene3D" id="3.90.550.10">
    <property type="entry name" value="Spore Coat Polysaccharide Biosynthesis Protein SpsA, Chain A"/>
    <property type="match status" value="1"/>
</dbReference>
<proteinExistence type="predicted"/>
<dbReference type="Pfam" id="PF00535">
    <property type="entry name" value="Glycos_transf_2"/>
    <property type="match status" value="1"/>
</dbReference>
<sequence length="323" mass="37491">MLSAQTHHELEILVVVQKLADEDDSAGVTECADFYRPKFSSLRLIEYVSAVDTRSHSLNLGIGAATGRYLAFLDDDDKLYPAHFSSLIERLQKSSYAWAFADVVRAEYDHNKLVRRSFPYRRGSYSYIEHLKGNFIPIHAFVIDRERVPHLPRVDERLCRLEDYDFLLHLAHQHEPLYTKLATAEYCIRNDGSNSVQDGDSEESVAQLKRKVWNAADTLVNDKKIELVGWWIREFHTPLTGGSYHFRSMLDELYRSRTWRAGRPLRNLARKLRGMEPEQCVIPPTEQLAEADFRKVLQSTTWEIFAPIRLVSTIARRVLRGRR</sequence>
<dbReference type="Proteomes" id="UP001446337">
    <property type="component" value="Chromosome"/>
</dbReference>
<evidence type="ECO:0000313" key="3">
    <source>
        <dbReference type="Proteomes" id="UP001446337"/>
    </source>
</evidence>
<protein>
    <submittedName>
        <fullName evidence="2">Glycosyltransferase</fullName>
        <ecNumber evidence="2">2.4.-.-</ecNumber>
    </submittedName>
</protein>
<dbReference type="RefSeq" id="WP_252978991.1">
    <property type="nucleotide sequence ID" value="NZ_CP154792.1"/>
</dbReference>
<organism evidence="2 3">
    <name type="scientific">Achromobacter denitrificans</name>
    <name type="common">Alcaligenes denitrificans</name>
    <dbReference type="NCBI Taxonomy" id="32002"/>
    <lineage>
        <taxon>Bacteria</taxon>
        <taxon>Pseudomonadati</taxon>
        <taxon>Pseudomonadota</taxon>
        <taxon>Betaproteobacteria</taxon>
        <taxon>Burkholderiales</taxon>
        <taxon>Alcaligenaceae</taxon>
        <taxon>Achromobacter</taxon>
    </lineage>
</organism>
<dbReference type="InterPro" id="IPR001173">
    <property type="entry name" value="Glyco_trans_2-like"/>
</dbReference>
<keyword evidence="2" id="KW-0328">Glycosyltransferase</keyword>
<accession>A0ABZ3FYF8</accession>
<dbReference type="EMBL" id="CP154792">
    <property type="protein sequence ID" value="XAN14822.1"/>
    <property type="molecule type" value="Genomic_DNA"/>
</dbReference>
<reference evidence="2 3" key="1">
    <citation type="submission" date="2024-05" db="EMBL/GenBank/DDBJ databases">
        <title>Achromobacter denitrificans. BP1, complete genome.</title>
        <authorList>
            <person name="Zhang B."/>
        </authorList>
    </citation>
    <scope>NUCLEOTIDE SEQUENCE [LARGE SCALE GENOMIC DNA]</scope>
    <source>
        <strain evidence="2 3">BP1</strain>
    </source>
</reference>
<dbReference type="EC" id="2.4.-.-" evidence="2"/>
<name>A0ABZ3FYF8_ACHDE</name>
<keyword evidence="2" id="KW-0808">Transferase</keyword>
<dbReference type="SUPFAM" id="SSF53448">
    <property type="entry name" value="Nucleotide-diphospho-sugar transferases"/>
    <property type="match status" value="1"/>
</dbReference>
<dbReference type="InterPro" id="IPR029044">
    <property type="entry name" value="Nucleotide-diphossugar_trans"/>
</dbReference>
<evidence type="ECO:0000313" key="2">
    <source>
        <dbReference type="EMBL" id="XAN14822.1"/>
    </source>
</evidence>
<dbReference type="GO" id="GO:0016757">
    <property type="term" value="F:glycosyltransferase activity"/>
    <property type="evidence" value="ECO:0007669"/>
    <property type="project" value="UniProtKB-KW"/>
</dbReference>
<evidence type="ECO:0000259" key="1">
    <source>
        <dbReference type="Pfam" id="PF00535"/>
    </source>
</evidence>